<evidence type="ECO:0000313" key="2">
    <source>
        <dbReference type="EMBL" id="CAD7400961.1"/>
    </source>
</evidence>
<accession>A0A7R9CS79</accession>
<sequence>MIGHFLNDNQSRSFVNEPKHARNKDTVNSRFYDPGNSVPLEPRGVVRCGVRDAGRRAKRHTRTPSQIIPGCCGIVSRPTKALRPRTYPVTLKHGGDTSRRRYQGTFLQRRVFIFRDLIGSPVPDISCRADEVENSCTLAEQQAPMRWKSCDCGLELVT</sequence>
<dbReference type="AlphaFoldDB" id="A0A7R9CS79"/>
<dbReference type="EMBL" id="OD001195">
    <property type="protein sequence ID" value="CAD7400961.1"/>
    <property type="molecule type" value="Genomic_DNA"/>
</dbReference>
<name>A0A7R9CS79_TIMPO</name>
<reference evidence="2" key="1">
    <citation type="submission" date="2020-11" db="EMBL/GenBank/DDBJ databases">
        <authorList>
            <person name="Tran Van P."/>
        </authorList>
    </citation>
    <scope>NUCLEOTIDE SEQUENCE</scope>
</reference>
<feature type="region of interest" description="Disordered" evidence="1">
    <location>
        <begin position="1"/>
        <end position="36"/>
    </location>
</feature>
<protein>
    <submittedName>
        <fullName evidence="2">Uncharacterized protein</fullName>
    </submittedName>
</protein>
<feature type="compositionally biased region" description="Basic and acidic residues" evidence="1">
    <location>
        <begin position="17"/>
        <end position="27"/>
    </location>
</feature>
<organism evidence="2">
    <name type="scientific">Timema poppense</name>
    <name type="common">Walking stick</name>
    <dbReference type="NCBI Taxonomy" id="170557"/>
    <lineage>
        <taxon>Eukaryota</taxon>
        <taxon>Metazoa</taxon>
        <taxon>Ecdysozoa</taxon>
        <taxon>Arthropoda</taxon>
        <taxon>Hexapoda</taxon>
        <taxon>Insecta</taxon>
        <taxon>Pterygota</taxon>
        <taxon>Neoptera</taxon>
        <taxon>Polyneoptera</taxon>
        <taxon>Phasmatodea</taxon>
        <taxon>Timematodea</taxon>
        <taxon>Timematoidea</taxon>
        <taxon>Timematidae</taxon>
        <taxon>Timema</taxon>
    </lineage>
</organism>
<evidence type="ECO:0000256" key="1">
    <source>
        <dbReference type="SAM" id="MobiDB-lite"/>
    </source>
</evidence>
<proteinExistence type="predicted"/>
<gene>
    <name evidence="2" type="ORF">TPSB3V08_LOCUS2860</name>
</gene>